<dbReference type="Proteomes" id="UP000490535">
    <property type="component" value="Unassembled WGS sequence"/>
</dbReference>
<protein>
    <submittedName>
        <fullName evidence="1">Uncharacterized protein</fullName>
    </submittedName>
</protein>
<reference evidence="2" key="1">
    <citation type="journal article" date="2020" name="MBio">
        <title>Horizontal gene transfer to a defensive symbiont with a reduced genome amongst a multipartite beetle microbiome.</title>
        <authorList>
            <person name="Waterworth S.C."/>
            <person name="Florez L.V."/>
            <person name="Rees E.R."/>
            <person name="Hertweck C."/>
            <person name="Kaltenpoth M."/>
            <person name="Kwan J.C."/>
        </authorList>
    </citation>
    <scope>NUCLEOTIDE SEQUENCE [LARGE SCALE GENOMIC DNA]</scope>
</reference>
<proteinExistence type="predicted"/>
<sequence length="80" mass="9200">MDRAMTFKQSSSFDSALSVLSHIENVNKLELQPVNSKEFPNINIDQLCVLATEESYTMPRGLTREQRRQWAKSNLNLNSK</sequence>
<dbReference type="AlphaFoldDB" id="A0A833TTT0"/>
<evidence type="ECO:0000313" key="2">
    <source>
        <dbReference type="Proteomes" id="UP000490535"/>
    </source>
</evidence>
<organism evidence="1 2">
    <name type="scientific">Acinetobacter bereziniae</name>
    <name type="common">Acinetobacter genomosp. 10</name>
    <dbReference type="NCBI Taxonomy" id="106648"/>
    <lineage>
        <taxon>Bacteria</taxon>
        <taxon>Pseudomonadati</taxon>
        <taxon>Pseudomonadota</taxon>
        <taxon>Gammaproteobacteria</taxon>
        <taxon>Moraxellales</taxon>
        <taxon>Moraxellaceae</taxon>
        <taxon>Acinetobacter</taxon>
    </lineage>
</organism>
<accession>A0A833TTT0</accession>
<evidence type="ECO:0000313" key="1">
    <source>
        <dbReference type="EMBL" id="KAF1013162.1"/>
    </source>
</evidence>
<name>A0A833TTT0_ACIBZ</name>
<comment type="caution">
    <text evidence="1">The sequence shown here is derived from an EMBL/GenBank/DDBJ whole genome shotgun (WGS) entry which is preliminary data.</text>
</comment>
<dbReference type="EMBL" id="WNDP01000243">
    <property type="protein sequence ID" value="KAF1013162.1"/>
    <property type="molecule type" value="Genomic_DNA"/>
</dbReference>
<gene>
    <name evidence="1" type="ORF">GAK29_04736</name>
</gene>